<feature type="transmembrane region" description="Helical" evidence="7">
    <location>
        <begin position="299"/>
        <end position="319"/>
    </location>
</feature>
<feature type="transmembrane region" description="Helical" evidence="7">
    <location>
        <begin position="44"/>
        <end position="67"/>
    </location>
</feature>
<dbReference type="Gene3D" id="1.20.1250.20">
    <property type="entry name" value="MFS general substrate transporter like domains"/>
    <property type="match status" value="1"/>
</dbReference>
<feature type="domain" description="Major facilitator superfamily (MFS) profile" evidence="8">
    <location>
        <begin position="8"/>
        <end position="389"/>
    </location>
</feature>
<feature type="transmembrane region" description="Helical" evidence="7">
    <location>
        <begin position="340"/>
        <end position="361"/>
    </location>
</feature>
<evidence type="ECO:0000256" key="4">
    <source>
        <dbReference type="ARBA" id="ARBA00022989"/>
    </source>
</evidence>
<gene>
    <name evidence="9" type="ORF">GCM10022223_23210</name>
</gene>
<dbReference type="InterPro" id="IPR050189">
    <property type="entry name" value="MFS_Efflux_Transporters"/>
</dbReference>
<evidence type="ECO:0000256" key="7">
    <source>
        <dbReference type="SAM" id="Phobius"/>
    </source>
</evidence>
<keyword evidence="10" id="KW-1185">Reference proteome</keyword>
<feature type="transmembrane region" description="Helical" evidence="7">
    <location>
        <begin position="367"/>
        <end position="384"/>
    </location>
</feature>
<feature type="transmembrane region" description="Helical" evidence="7">
    <location>
        <begin position="158"/>
        <end position="182"/>
    </location>
</feature>
<feature type="region of interest" description="Disordered" evidence="6">
    <location>
        <begin position="459"/>
        <end position="548"/>
    </location>
</feature>
<reference evidence="10" key="1">
    <citation type="journal article" date="2019" name="Int. J. Syst. Evol. Microbiol.">
        <title>The Global Catalogue of Microorganisms (GCM) 10K type strain sequencing project: providing services to taxonomists for standard genome sequencing and annotation.</title>
        <authorList>
            <consortium name="The Broad Institute Genomics Platform"/>
            <consortium name="The Broad Institute Genome Sequencing Center for Infectious Disease"/>
            <person name="Wu L."/>
            <person name="Ma J."/>
        </authorList>
    </citation>
    <scope>NUCLEOTIDE SEQUENCE [LARGE SCALE GENOMIC DNA]</scope>
    <source>
        <strain evidence="10">JCM 16902</strain>
    </source>
</reference>
<dbReference type="InterPro" id="IPR020846">
    <property type="entry name" value="MFS_dom"/>
</dbReference>
<feature type="transmembrane region" description="Helical" evidence="7">
    <location>
        <begin position="99"/>
        <end position="120"/>
    </location>
</feature>
<sequence length="548" mass="57914">MLDPVRRALLALAVCTFGLGTGEYVVVGLLPAVASDLDASVPQIGHLVSAYALGVVIGAPLLAAASVRFPRKGLLISLVVALAAGNLLSAAMPDFHSLLAMRFLSGLPHGAFFGLASVQAAQLVPPARRSQAMAVVFAGLTIANVVGVPLATYTGQHATWRLVFVLIAVVELIGALGVLAIVPRSPRIAPGLPDAPNLRRELNAFRNRQIWLSLVVAVIGCGGIHATFSYISPMMTEVAGYGASDITPLLVLFGLGMTFGNLVGARLADRYDVTRVIYGVMTAQVLVSAAFYFGAGNRVASAFLLFLFPFCNTMAFPALQNRIISMAGDAPNLAAAGMHAAFNIANSLGAWLGGATIAAGWGYNSPNLVAVGLGLIAALIAWHASRTRYSLTSALPPPHTGPGADPARPVTAPIRIPVVGLNTNPIPVIGRYSNTGPLPRISHHRPAVPERERRFVEHRLLERQIPDRQIPERQIPDRRIPERTPRDRRSPNRPSDDTNPIPVVTSSSANEVGPGTTESSGHRPGWASAADLARALQNRGTPPGERWP</sequence>
<evidence type="ECO:0000256" key="3">
    <source>
        <dbReference type="ARBA" id="ARBA00022692"/>
    </source>
</evidence>
<feature type="transmembrane region" description="Helical" evidence="7">
    <location>
        <begin position="132"/>
        <end position="152"/>
    </location>
</feature>
<evidence type="ECO:0000256" key="2">
    <source>
        <dbReference type="ARBA" id="ARBA00022475"/>
    </source>
</evidence>
<dbReference type="CDD" id="cd17324">
    <property type="entry name" value="MFS_NepI_like"/>
    <property type="match status" value="1"/>
</dbReference>
<keyword evidence="4 7" id="KW-1133">Transmembrane helix</keyword>
<dbReference type="EMBL" id="BAAAZO010000003">
    <property type="protein sequence ID" value="GAA3606672.1"/>
    <property type="molecule type" value="Genomic_DNA"/>
</dbReference>
<dbReference type="PANTHER" id="PTHR43124:SF3">
    <property type="entry name" value="CHLORAMPHENICOL EFFLUX PUMP RV0191"/>
    <property type="match status" value="1"/>
</dbReference>
<organism evidence="9 10">
    <name type="scientific">Kineosporia mesophila</name>
    <dbReference type="NCBI Taxonomy" id="566012"/>
    <lineage>
        <taxon>Bacteria</taxon>
        <taxon>Bacillati</taxon>
        <taxon>Actinomycetota</taxon>
        <taxon>Actinomycetes</taxon>
        <taxon>Kineosporiales</taxon>
        <taxon>Kineosporiaceae</taxon>
        <taxon>Kineosporia</taxon>
    </lineage>
</organism>
<dbReference type="PROSITE" id="PS50850">
    <property type="entry name" value="MFS"/>
    <property type="match status" value="1"/>
</dbReference>
<evidence type="ECO:0000313" key="10">
    <source>
        <dbReference type="Proteomes" id="UP001501074"/>
    </source>
</evidence>
<feature type="transmembrane region" description="Helical" evidence="7">
    <location>
        <begin position="210"/>
        <end position="231"/>
    </location>
</feature>
<feature type="compositionally biased region" description="Basic and acidic residues" evidence="6">
    <location>
        <begin position="459"/>
        <end position="496"/>
    </location>
</feature>
<evidence type="ECO:0000256" key="6">
    <source>
        <dbReference type="SAM" id="MobiDB-lite"/>
    </source>
</evidence>
<comment type="subcellular location">
    <subcellularLocation>
        <location evidence="1">Cell membrane</location>
        <topology evidence="1">Multi-pass membrane protein</topology>
    </subcellularLocation>
</comment>
<dbReference type="InterPro" id="IPR011701">
    <property type="entry name" value="MFS"/>
</dbReference>
<dbReference type="PANTHER" id="PTHR43124">
    <property type="entry name" value="PURINE EFFLUX PUMP PBUE"/>
    <property type="match status" value="1"/>
</dbReference>
<evidence type="ECO:0000256" key="1">
    <source>
        <dbReference type="ARBA" id="ARBA00004651"/>
    </source>
</evidence>
<dbReference type="RefSeq" id="WP_231483298.1">
    <property type="nucleotide sequence ID" value="NZ_BAAAZO010000003.1"/>
</dbReference>
<evidence type="ECO:0000313" key="9">
    <source>
        <dbReference type="EMBL" id="GAA3606672.1"/>
    </source>
</evidence>
<protein>
    <recommendedName>
        <fullName evidence="8">Major facilitator superfamily (MFS) profile domain-containing protein</fullName>
    </recommendedName>
</protein>
<feature type="transmembrane region" description="Helical" evidence="7">
    <location>
        <begin position="246"/>
        <end position="264"/>
    </location>
</feature>
<accession>A0ABP6ZE09</accession>
<dbReference type="Proteomes" id="UP001501074">
    <property type="component" value="Unassembled WGS sequence"/>
</dbReference>
<dbReference type="InterPro" id="IPR036259">
    <property type="entry name" value="MFS_trans_sf"/>
</dbReference>
<feature type="transmembrane region" description="Helical" evidence="7">
    <location>
        <begin position="74"/>
        <end position="93"/>
    </location>
</feature>
<evidence type="ECO:0000256" key="5">
    <source>
        <dbReference type="ARBA" id="ARBA00023136"/>
    </source>
</evidence>
<evidence type="ECO:0000259" key="8">
    <source>
        <dbReference type="PROSITE" id="PS50850"/>
    </source>
</evidence>
<comment type="caution">
    <text evidence="9">The sequence shown here is derived from an EMBL/GenBank/DDBJ whole genome shotgun (WGS) entry which is preliminary data.</text>
</comment>
<name>A0ABP6ZE09_9ACTN</name>
<feature type="transmembrane region" description="Helical" evidence="7">
    <location>
        <begin position="276"/>
        <end position="293"/>
    </location>
</feature>
<keyword evidence="3 7" id="KW-0812">Transmembrane</keyword>
<dbReference type="Pfam" id="PF07690">
    <property type="entry name" value="MFS_1"/>
    <property type="match status" value="1"/>
</dbReference>
<keyword evidence="5 7" id="KW-0472">Membrane</keyword>
<keyword evidence="2" id="KW-1003">Cell membrane</keyword>
<proteinExistence type="predicted"/>
<dbReference type="SUPFAM" id="SSF103473">
    <property type="entry name" value="MFS general substrate transporter"/>
    <property type="match status" value="1"/>
</dbReference>